<dbReference type="AlphaFoldDB" id="A0A1C3J822"/>
<organism evidence="2 3">
    <name type="scientific">Vibrio celticus</name>
    <dbReference type="NCBI Taxonomy" id="446372"/>
    <lineage>
        <taxon>Bacteria</taxon>
        <taxon>Pseudomonadati</taxon>
        <taxon>Pseudomonadota</taxon>
        <taxon>Gammaproteobacteria</taxon>
        <taxon>Vibrionales</taxon>
        <taxon>Vibrionaceae</taxon>
        <taxon>Vibrio</taxon>
    </lineage>
</organism>
<gene>
    <name evidence="2" type="ORF">VCE7224_00027</name>
</gene>
<reference evidence="3" key="1">
    <citation type="submission" date="2016-06" db="EMBL/GenBank/DDBJ databases">
        <authorList>
            <person name="Rodrigo-Torres L."/>
            <person name="Arahal D.R."/>
        </authorList>
    </citation>
    <scope>NUCLEOTIDE SEQUENCE [LARGE SCALE GENOMIC DNA]</scope>
    <source>
        <strain evidence="3">CECT 7224</strain>
    </source>
</reference>
<feature type="chain" id="PRO_5008676447" description="Lysozyme inhibitor LprI N-terminal domain-containing protein" evidence="1">
    <location>
        <begin position="23"/>
        <end position="113"/>
    </location>
</feature>
<evidence type="ECO:0008006" key="4">
    <source>
        <dbReference type="Google" id="ProtNLM"/>
    </source>
</evidence>
<keyword evidence="3" id="KW-1185">Reference proteome</keyword>
<sequence>MKKSLLASTMIALLSFSTSSLALSDLPERDANRIKTEVNEMTKVLNLNEQKSSDILTLKVQLNKATNKLLEKHGSRNAEWQAEREPHWQAYRKGLLSVITDKQLKEYNQKKSI</sequence>
<dbReference type="RefSeq" id="WP_065675147.1">
    <property type="nucleotide sequence ID" value="NZ_AP025463.1"/>
</dbReference>
<evidence type="ECO:0000256" key="1">
    <source>
        <dbReference type="SAM" id="SignalP"/>
    </source>
</evidence>
<feature type="signal peptide" evidence="1">
    <location>
        <begin position="1"/>
        <end position="22"/>
    </location>
</feature>
<accession>A0A1C3J822</accession>
<name>A0A1C3J822_9VIBR</name>
<dbReference type="EMBL" id="FLQZ01000001">
    <property type="protein sequence ID" value="SBT11311.1"/>
    <property type="molecule type" value="Genomic_DNA"/>
</dbReference>
<proteinExistence type="predicted"/>
<evidence type="ECO:0000313" key="2">
    <source>
        <dbReference type="EMBL" id="SBT11311.1"/>
    </source>
</evidence>
<evidence type="ECO:0000313" key="3">
    <source>
        <dbReference type="Proteomes" id="UP000092819"/>
    </source>
</evidence>
<dbReference type="Proteomes" id="UP000092819">
    <property type="component" value="Unassembled WGS sequence"/>
</dbReference>
<protein>
    <recommendedName>
        <fullName evidence="4">Lysozyme inhibitor LprI N-terminal domain-containing protein</fullName>
    </recommendedName>
</protein>
<keyword evidence="1" id="KW-0732">Signal</keyword>